<dbReference type="GO" id="GO:0016020">
    <property type="term" value="C:membrane"/>
    <property type="evidence" value="ECO:0007669"/>
    <property type="project" value="UniProtKB-SubCell"/>
</dbReference>
<evidence type="ECO:0000313" key="23">
    <source>
        <dbReference type="Proteomes" id="UP001372338"/>
    </source>
</evidence>
<protein>
    <recommendedName>
        <fullName evidence="24">Cysteine-rich receptor-like protein kinase 2</fullName>
    </recommendedName>
</protein>
<dbReference type="SUPFAM" id="SSF56112">
    <property type="entry name" value="Protein kinase-like (PK-like)"/>
    <property type="match status" value="1"/>
</dbReference>
<feature type="binding site" evidence="17">
    <location>
        <position position="352"/>
    </location>
    <ligand>
        <name>ATP</name>
        <dbReference type="ChEBI" id="CHEBI:30616"/>
    </ligand>
</feature>
<proteinExistence type="predicted"/>
<gene>
    <name evidence="22" type="ORF">RIF29_36303</name>
</gene>
<keyword evidence="2" id="KW-0723">Serine/threonine-protein kinase</keyword>
<keyword evidence="6 19" id="KW-0732">Signal</keyword>
<comment type="subcellular location">
    <subcellularLocation>
        <location evidence="1">Membrane</location>
        <topology evidence="1">Single-pass membrane protein</topology>
    </subcellularLocation>
</comment>
<evidence type="ECO:0000256" key="7">
    <source>
        <dbReference type="ARBA" id="ARBA00022737"/>
    </source>
</evidence>
<dbReference type="PROSITE" id="PS00108">
    <property type="entry name" value="PROTEIN_KINASE_ST"/>
    <property type="match status" value="1"/>
</dbReference>
<keyword evidence="12 18" id="KW-0472">Membrane</keyword>
<dbReference type="SMART" id="SM00220">
    <property type="entry name" value="S_TKc"/>
    <property type="match status" value="1"/>
</dbReference>
<feature type="domain" description="Protein kinase" evidence="20">
    <location>
        <begin position="324"/>
        <end position="615"/>
    </location>
</feature>
<feature type="domain" description="Gnk2-homologous" evidence="21">
    <location>
        <begin position="33"/>
        <end position="134"/>
    </location>
</feature>
<evidence type="ECO:0008006" key="24">
    <source>
        <dbReference type="Google" id="ProtNLM"/>
    </source>
</evidence>
<dbReference type="InterPro" id="IPR000719">
    <property type="entry name" value="Prot_kinase_dom"/>
</dbReference>
<dbReference type="Gene3D" id="3.30.200.20">
    <property type="entry name" value="Phosphorylase Kinase, domain 1"/>
    <property type="match status" value="1"/>
</dbReference>
<dbReference type="EMBL" id="JAYWIO010000007">
    <property type="protein sequence ID" value="KAK7252392.1"/>
    <property type="molecule type" value="Genomic_DNA"/>
</dbReference>
<keyword evidence="7" id="KW-0677">Repeat</keyword>
<feature type="domain" description="Gnk2-homologous" evidence="21">
    <location>
        <begin position="139"/>
        <end position="244"/>
    </location>
</feature>
<dbReference type="FunFam" id="3.30.430.20:FF:000005">
    <property type="entry name" value="Cysteine-rich receptor-like protein kinase 2"/>
    <property type="match status" value="1"/>
</dbReference>
<dbReference type="FunFam" id="3.30.200.20:FF:001208">
    <property type="entry name" value="Putative DUF26-domain receptor-like protein kinase family protein"/>
    <property type="match status" value="1"/>
</dbReference>
<dbReference type="PROSITE" id="PS50011">
    <property type="entry name" value="PROTEIN_KINASE_DOM"/>
    <property type="match status" value="1"/>
</dbReference>
<dbReference type="Gene3D" id="1.10.510.10">
    <property type="entry name" value="Transferase(Phosphotransferase) domain 1"/>
    <property type="match status" value="1"/>
</dbReference>
<evidence type="ECO:0000256" key="10">
    <source>
        <dbReference type="ARBA" id="ARBA00022840"/>
    </source>
</evidence>
<evidence type="ECO:0000313" key="22">
    <source>
        <dbReference type="EMBL" id="KAK7252392.1"/>
    </source>
</evidence>
<evidence type="ECO:0000259" key="20">
    <source>
        <dbReference type="PROSITE" id="PS50011"/>
    </source>
</evidence>
<evidence type="ECO:0000256" key="19">
    <source>
        <dbReference type="SAM" id="SignalP"/>
    </source>
</evidence>
<evidence type="ECO:0000256" key="11">
    <source>
        <dbReference type="ARBA" id="ARBA00022989"/>
    </source>
</evidence>
<dbReference type="GO" id="GO:0005524">
    <property type="term" value="F:ATP binding"/>
    <property type="evidence" value="ECO:0007669"/>
    <property type="project" value="UniProtKB-UniRule"/>
</dbReference>
<evidence type="ECO:0000256" key="16">
    <source>
        <dbReference type="ARBA" id="ARBA00047951"/>
    </source>
</evidence>
<dbReference type="Pfam" id="PF01657">
    <property type="entry name" value="Stress-antifung"/>
    <property type="match status" value="2"/>
</dbReference>
<evidence type="ECO:0000256" key="6">
    <source>
        <dbReference type="ARBA" id="ARBA00022729"/>
    </source>
</evidence>
<dbReference type="PANTHER" id="PTHR47973">
    <property type="entry name" value="CYSTEINE-RICH RECEPTOR-LIKE PROTEIN KINASE 3"/>
    <property type="match status" value="1"/>
</dbReference>
<dbReference type="InterPro" id="IPR008271">
    <property type="entry name" value="Ser/Thr_kinase_AS"/>
</dbReference>
<evidence type="ECO:0000256" key="8">
    <source>
        <dbReference type="ARBA" id="ARBA00022741"/>
    </source>
</evidence>
<evidence type="ECO:0000256" key="13">
    <source>
        <dbReference type="ARBA" id="ARBA00023170"/>
    </source>
</evidence>
<reference evidence="22 23" key="1">
    <citation type="submission" date="2024-01" db="EMBL/GenBank/DDBJ databases">
        <title>The genomes of 5 underutilized Papilionoideae crops provide insights into root nodulation and disease resistanc.</title>
        <authorList>
            <person name="Yuan L."/>
        </authorList>
    </citation>
    <scope>NUCLEOTIDE SEQUENCE [LARGE SCALE GENOMIC DNA]</scope>
    <source>
        <strain evidence="22">ZHUSHIDOU_FW_LH</strain>
        <tissue evidence="22">Leaf</tissue>
    </source>
</reference>
<evidence type="ECO:0000256" key="12">
    <source>
        <dbReference type="ARBA" id="ARBA00023136"/>
    </source>
</evidence>
<feature type="transmembrane region" description="Helical" evidence="18">
    <location>
        <begin position="258"/>
        <end position="283"/>
    </location>
</feature>
<evidence type="ECO:0000256" key="4">
    <source>
        <dbReference type="ARBA" id="ARBA00022679"/>
    </source>
</evidence>
<dbReference type="AlphaFoldDB" id="A0AAN9EC39"/>
<accession>A0AAN9EC39</accession>
<dbReference type="Pfam" id="PF07714">
    <property type="entry name" value="PK_Tyr_Ser-Thr"/>
    <property type="match status" value="1"/>
</dbReference>
<dbReference type="CDD" id="cd23509">
    <property type="entry name" value="Gnk2-like"/>
    <property type="match status" value="2"/>
</dbReference>
<keyword evidence="13" id="KW-0675">Receptor</keyword>
<feature type="chain" id="PRO_5042960621" description="Cysteine-rich receptor-like protein kinase 2" evidence="19">
    <location>
        <begin position="30"/>
        <end position="650"/>
    </location>
</feature>
<dbReference type="InterPro" id="IPR052059">
    <property type="entry name" value="CR_Ser/Thr_kinase"/>
</dbReference>
<evidence type="ECO:0000256" key="18">
    <source>
        <dbReference type="SAM" id="Phobius"/>
    </source>
</evidence>
<evidence type="ECO:0000256" key="17">
    <source>
        <dbReference type="PROSITE-ProRule" id="PRU10141"/>
    </source>
</evidence>
<dbReference type="InterPro" id="IPR002902">
    <property type="entry name" value="GNK2"/>
</dbReference>
<keyword evidence="14" id="KW-0325">Glycoprotein</keyword>
<keyword evidence="11 18" id="KW-1133">Transmembrane helix</keyword>
<keyword evidence="5 18" id="KW-0812">Transmembrane</keyword>
<keyword evidence="3" id="KW-0597">Phosphoprotein</keyword>
<evidence type="ECO:0000256" key="5">
    <source>
        <dbReference type="ARBA" id="ARBA00022692"/>
    </source>
</evidence>
<dbReference type="Gene3D" id="3.30.430.20">
    <property type="entry name" value="Gnk2 domain, C-X8-C-X2-C motif"/>
    <property type="match status" value="2"/>
</dbReference>
<evidence type="ECO:0000256" key="3">
    <source>
        <dbReference type="ARBA" id="ARBA00022553"/>
    </source>
</evidence>
<dbReference type="FunFam" id="3.30.430.20:FF:000015">
    <property type="entry name" value="Cysteine-rich receptor-like protein kinase 3"/>
    <property type="match status" value="1"/>
</dbReference>
<keyword evidence="9" id="KW-0418">Kinase</keyword>
<feature type="signal peptide" evidence="19">
    <location>
        <begin position="1"/>
        <end position="29"/>
    </location>
</feature>
<dbReference type="GO" id="GO:0004674">
    <property type="term" value="F:protein serine/threonine kinase activity"/>
    <property type="evidence" value="ECO:0007669"/>
    <property type="project" value="UniProtKB-KW"/>
</dbReference>
<dbReference type="PROSITE" id="PS51473">
    <property type="entry name" value="GNK2"/>
    <property type="match status" value="2"/>
</dbReference>
<dbReference type="InterPro" id="IPR011009">
    <property type="entry name" value="Kinase-like_dom_sf"/>
</dbReference>
<dbReference type="InterPro" id="IPR017441">
    <property type="entry name" value="Protein_kinase_ATP_BS"/>
</dbReference>
<dbReference type="Proteomes" id="UP001372338">
    <property type="component" value="Unassembled WGS sequence"/>
</dbReference>
<evidence type="ECO:0000259" key="21">
    <source>
        <dbReference type="PROSITE" id="PS51473"/>
    </source>
</evidence>
<evidence type="ECO:0000256" key="14">
    <source>
        <dbReference type="ARBA" id="ARBA00023180"/>
    </source>
</evidence>
<dbReference type="PROSITE" id="PS00107">
    <property type="entry name" value="PROTEIN_KINASE_ATP"/>
    <property type="match status" value="1"/>
</dbReference>
<keyword evidence="23" id="KW-1185">Reference proteome</keyword>
<dbReference type="InterPro" id="IPR038408">
    <property type="entry name" value="GNK2_sf"/>
</dbReference>
<keyword evidence="8 17" id="KW-0547">Nucleotide-binding</keyword>
<evidence type="ECO:0000256" key="9">
    <source>
        <dbReference type="ARBA" id="ARBA00022777"/>
    </source>
</evidence>
<comment type="catalytic activity">
    <reaction evidence="16">
        <text>L-threonyl-[protein] + ATP = O-phospho-L-threonyl-[protein] + ADP + H(+)</text>
        <dbReference type="Rhea" id="RHEA:46608"/>
        <dbReference type="Rhea" id="RHEA-COMP:11060"/>
        <dbReference type="Rhea" id="RHEA-COMP:11605"/>
        <dbReference type="ChEBI" id="CHEBI:15378"/>
        <dbReference type="ChEBI" id="CHEBI:30013"/>
        <dbReference type="ChEBI" id="CHEBI:30616"/>
        <dbReference type="ChEBI" id="CHEBI:61977"/>
        <dbReference type="ChEBI" id="CHEBI:456216"/>
    </reaction>
</comment>
<evidence type="ECO:0000256" key="2">
    <source>
        <dbReference type="ARBA" id="ARBA00022527"/>
    </source>
</evidence>
<name>A0AAN9EC39_CROPI</name>
<dbReference type="FunFam" id="1.10.510.10:FF:000336">
    <property type="entry name" value="Cysteine-rich receptor-like protein kinase 2"/>
    <property type="match status" value="1"/>
</dbReference>
<dbReference type="CDD" id="cd14066">
    <property type="entry name" value="STKc_IRAK"/>
    <property type="match status" value="1"/>
</dbReference>
<dbReference type="InterPro" id="IPR001245">
    <property type="entry name" value="Ser-Thr/Tyr_kinase_cat_dom"/>
</dbReference>
<evidence type="ECO:0000256" key="15">
    <source>
        <dbReference type="ARBA" id="ARBA00047558"/>
    </source>
</evidence>
<comment type="catalytic activity">
    <reaction evidence="15">
        <text>L-seryl-[protein] + ATP = O-phospho-L-seryl-[protein] + ADP + H(+)</text>
        <dbReference type="Rhea" id="RHEA:17989"/>
        <dbReference type="Rhea" id="RHEA-COMP:9863"/>
        <dbReference type="Rhea" id="RHEA-COMP:11604"/>
        <dbReference type="ChEBI" id="CHEBI:15378"/>
        <dbReference type="ChEBI" id="CHEBI:29999"/>
        <dbReference type="ChEBI" id="CHEBI:30616"/>
        <dbReference type="ChEBI" id="CHEBI:83421"/>
        <dbReference type="ChEBI" id="CHEBI:456216"/>
    </reaction>
</comment>
<organism evidence="22 23">
    <name type="scientific">Crotalaria pallida</name>
    <name type="common">Smooth rattlebox</name>
    <name type="synonym">Crotalaria striata</name>
    <dbReference type="NCBI Taxonomy" id="3830"/>
    <lineage>
        <taxon>Eukaryota</taxon>
        <taxon>Viridiplantae</taxon>
        <taxon>Streptophyta</taxon>
        <taxon>Embryophyta</taxon>
        <taxon>Tracheophyta</taxon>
        <taxon>Spermatophyta</taxon>
        <taxon>Magnoliopsida</taxon>
        <taxon>eudicotyledons</taxon>
        <taxon>Gunneridae</taxon>
        <taxon>Pentapetalae</taxon>
        <taxon>rosids</taxon>
        <taxon>fabids</taxon>
        <taxon>Fabales</taxon>
        <taxon>Fabaceae</taxon>
        <taxon>Papilionoideae</taxon>
        <taxon>50 kb inversion clade</taxon>
        <taxon>genistoids sensu lato</taxon>
        <taxon>core genistoids</taxon>
        <taxon>Crotalarieae</taxon>
        <taxon>Crotalaria</taxon>
    </lineage>
</organism>
<keyword evidence="4" id="KW-0808">Transferase</keyword>
<sequence length="650" mass="71905">MKKAIPLISSQCFVFLLIKSLLLSHTSMAEPRAKTVLITCGRELEHNTTIFVPNFVATMDKISEQMRNTGFGTAVTGTGPDTNYGLAQCYGDLSLLDCQLCYAEARTVLPQCFPYNSGRIYLDGCFMRSENYSFFNQYTGPGDRAVCGNTTRKNSSFQAAARQAVLSAVQDALNNDGYARGKVGVSGTANESAYVLADCWKTLDTSSCKACLENASSSILGCLPSSEGRALNTGCFMRYSDRDFLNKELDSGSSRGNVVVIVVAVLSSVILLVLGVVIGVYVWKQRYIQKKRRGSSDAEKLAKTLHRSSLNFKYSTLDKATGSFDETNKLGQGGFGTVYKGVLADGREIAIKRLFFNNRHRAADFYNEVNIISSVEHKNLVRLLGCSCSGPESLLVYEFLPNKSLDRFIFDKNKGRELKWEKRYEIIIGTAEGLAYLHENSKVKIIHRDIKASNILLDAKLRAKIADFGLARSLQEDKTHISTAVAGTLGYLAPEYLAHGQLTEKADIYSFGVVLLEIVTGRQNNRSKMLEYTDSLVTVTWKHFQSGTAEQLFDPNLELHDDHNGNVKNQILRVVHIGLLCTQEIPSLRPTMSKALQMLTKKEEHLPAPSNPPFLDESTMELHDASGDPFYLLNASDSIATVSNSSFYPR</sequence>
<comment type="caution">
    <text evidence="22">The sequence shown here is derived from an EMBL/GenBank/DDBJ whole genome shotgun (WGS) entry which is preliminary data.</text>
</comment>
<keyword evidence="10 17" id="KW-0067">ATP-binding</keyword>
<evidence type="ECO:0000256" key="1">
    <source>
        <dbReference type="ARBA" id="ARBA00004167"/>
    </source>
</evidence>